<organism evidence="1 2">
    <name type="scientific">Lentinula aff. lateritia</name>
    <dbReference type="NCBI Taxonomy" id="2804960"/>
    <lineage>
        <taxon>Eukaryota</taxon>
        <taxon>Fungi</taxon>
        <taxon>Dikarya</taxon>
        <taxon>Basidiomycota</taxon>
        <taxon>Agaricomycotina</taxon>
        <taxon>Agaricomycetes</taxon>
        <taxon>Agaricomycetidae</taxon>
        <taxon>Agaricales</taxon>
        <taxon>Marasmiineae</taxon>
        <taxon>Omphalotaceae</taxon>
        <taxon>Lentinula</taxon>
    </lineage>
</organism>
<accession>A0ACC1TGW9</accession>
<name>A0ACC1TGW9_9AGAR</name>
<comment type="caution">
    <text evidence="1">The sequence shown here is derived from an EMBL/GenBank/DDBJ whole genome shotgun (WGS) entry which is preliminary data.</text>
</comment>
<reference evidence="1" key="1">
    <citation type="submission" date="2022-09" db="EMBL/GenBank/DDBJ databases">
        <title>A Global Phylogenomic Analysis of the Shiitake Genus Lentinula.</title>
        <authorList>
            <consortium name="DOE Joint Genome Institute"/>
            <person name="Sierra-Patev S."/>
            <person name="Min B."/>
            <person name="Naranjo-Ortiz M."/>
            <person name="Looney B."/>
            <person name="Konkel Z."/>
            <person name="Slot J.C."/>
            <person name="Sakamoto Y."/>
            <person name="Steenwyk J.L."/>
            <person name="Rokas A."/>
            <person name="Carro J."/>
            <person name="Camarero S."/>
            <person name="Ferreira P."/>
            <person name="Molpeceres G."/>
            <person name="Ruiz-Duenas F.J."/>
            <person name="Serrano A."/>
            <person name="Henrissat B."/>
            <person name="Drula E."/>
            <person name="Hughes K.W."/>
            <person name="Mata J.L."/>
            <person name="Ishikawa N.K."/>
            <person name="Vargas-Isla R."/>
            <person name="Ushijima S."/>
            <person name="Smith C.A."/>
            <person name="Ahrendt S."/>
            <person name="Andreopoulos W."/>
            <person name="He G."/>
            <person name="Labutti K."/>
            <person name="Lipzen A."/>
            <person name="Ng V."/>
            <person name="Riley R."/>
            <person name="Sandor L."/>
            <person name="Barry K."/>
            <person name="Martinez A.T."/>
            <person name="Xiao Y."/>
            <person name="Gibbons J.G."/>
            <person name="Terashima K."/>
            <person name="Grigoriev I.V."/>
            <person name="Hibbett D.S."/>
        </authorList>
    </citation>
    <scope>NUCLEOTIDE SEQUENCE</scope>
    <source>
        <strain evidence="1">TMI1499</strain>
    </source>
</reference>
<protein>
    <submittedName>
        <fullName evidence="1">Uncharacterized protein</fullName>
    </submittedName>
</protein>
<keyword evidence="2" id="KW-1185">Reference proteome</keyword>
<proteinExistence type="predicted"/>
<evidence type="ECO:0000313" key="2">
    <source>
        <dbReference type="Proteomes" id="UP001163835"/>
    </source>
</evidence>
<dbReference type="EMBL" id="MU796491">
    <property type="protein sequence ID" value="KAJ3803952.1"/>
    <property type="molecule type" value="Genomic_DNA"/>
</dbReference>
<gene>
    <name evidence="1" type="ORF">F5876DRAFT_71023</name>
</gene>
<feature type="non-terminal residue" evidence="1">
    <location>
        <position position="1"/>
    </location>
</feature>
<sequence>EPLQGSYLSISATTRSFLSSVVVPVAPFELQPAPSTLQRLTRWRAEEEARKRAEEEAARRAAKERKRQEAARVPEKGKRMQQREGRWPRWLRLLAGILTMATRTTKKKMGRRRPVKGAE</sequence>
<evidence type="ECO:0000313" key="1">
    <source>
        <dbReference type="EMBL" id="KAJ3803952.1"/>
    </source>
</evidence>
<dbReference type="Proteomes" id="UP001163835">
    <property type="component" value="Unassembled WGS sequence"/>
</dbReference>